<feature type="region of interest" description="Disordered" evidence="2">
    <location>
        <begin position="1009"/>
        <end position="1029"/>
    </location>
</feature>
<evidence type="ECO:0000256" key="2">
    <source>
        <dbReference type="SAM" id="MobiDB-lite"/>
    </source>
</evidence>
<feature type="region of interest" description="Disordered" evidence="2">
    <location>
        <begin position="426"/>
        <end position="456"/>
    </location>
</feature>
<dbReference type="Gene3D" id="4.10.830.40">
    <property type="match status" value="1"/>
</dbReference>
<evidence type="ECO:0000259" key="3">
    <source>
        <dbReference type="PROSITE" id="PS50119"/>
    </source>
</evidence>
<dbReference type="PANTHER" id="PTHR28634:SF1">
    <property type="entry name" value="ZINC FINGER B-BOX DOMAIN-CONTAINING PROTEIN 1"/>
    <property type="match status" value="1"/>
</dbReference>
<feature type="compositionally biased region" description="Basic and acidic residues" evidence="2">
    <location>
        <begin position="697"/>
        <end position="710"/>
    </location>
</feature>
<dbReference type="GO" id="GO:0008270">
    <property type="term" value="F:zinc ion binding"/>
    <property type="evidence" value="ECO:0007669"/>
    <property type="project" value="UniProtKB-KW"/>
</dbReference>
<dbReference type="PROSITE" id="PS50119">
    <property type="entry name" value="ZF_BBOX"/>
    <property type="match status" value="1"/>
</dbReference>
<sequence>MSNLRSTGHLPLKTSMTNKWKSQAPSSDVLERQTRALEESLNKLKLVMHPNKTKSTAETNVPIWDRGKTGPLSQYANHVLHDEPRRVFDANKPTKIRVLGDEPPATVTRPSLVANLFAAKPTTTTTTTNKRIKCGQCEKDEAKMKCLECAESYCAACFAHFHLRGALQRHRCVSLNESRPATPQKKKPPVGADVIFKELRFAQSKDDFFRRSGTTTTTTTDNFEYDDGDDDIQLEEGRGGQLLNGYYDEKTSAASFQQALKQWRQSGNKKKSHKNNRLKKPKSTHEAAVDTVYDTDTKLNQIPIPNIEFHSSKLSYGEKLLLKKYRRSNKNNQEFFNQRTPVTNMTPREKSKNIQNIHVNRSLPQSLNFENANIEVEHLYDDIPTIRAEESARTITAEENHYYNNNNNNIDNIDQDEEDEELMRLKQQERTKSRTSKKSISRPNSSAMRKNSISSRPNSVALFQHPLPSLLTTNPSDELKAIIDSQSISSRPSSAALKKPSKIDCRLPTIWNRNWKPEQSISDGIDKKLIKIDQYSVNQFDSALNDLLDETKIELTSRLDNSIEKNHPPTPPTTTTTIIPISARSEKDKSIDTPRLTPTPTPRRNSPFHFTNSSHKIDSSLDTGDGGFFTDVTPRKVTKPPIPSPVIQRSPSNEWKQLLTNRSARSSIEQRPSIPNLISLRKASIESLTRAPPKRSITLDEAHHQIDDQSRPASSLSSASLPVSITSSKPDFITRPSIERHPKVRAQPQPPPSTTATTTTTKKFRVEYPKKSPPPTTIVPMVIEGKKVTSAKNSARNSDEYLQQSINSTKHKIPSGIQKSQNLLKTSSTSSMTSITRDDNISKDESMTITDLPLNKSMNRRSTNIDREPTKARKMEFSVRDGPKWNQASSESTSVKAVSSSGPRRSSKVNTPRPSTPSNPTNSKLAKQFSAYDKDDGRSSRAYQDVEDESCFNQLREELCSQLGMTSPGWDASLSEHVLKNLRGTEIPFSEKDLQDNLTMLEIKLRENESIQRSQTDDDLSVHEEIRNL</sequence>
<feature type="compositionally biased region" description="Low complexity" evidence="2">
    <location>
        <begin position="910"/>
        <end position="923"/>
    </location>
</feature>
<feature type="compositionally biased region" description="Basic and acidic residues" evidence="2">
    <location>
        <begin position="836"/>
        <end position="846"/>
    </location>
</feature>
<dbReference type="InterPro" id="IPR037688">
    <property type="entry name" value="ZBBX"/>
</dbReference>
<evidence type="ECO:0000256" key="1">
    <source>
        <dbReference type="PROSITE-ProRule" id="PRU00024"/>
    </source>
</evidence>
<evidence type="ECO:0000313" key="5">
    <source>
        <dbReference type="Proteomes" id="UP000663889"/>
    </source>
</evidence>
<feature type="region of interest" description="Disordered" evidence="2">
    <location>
        <begin position="263"/>
        <end position="287"/>
    </location>
</feature>
<feature type="compositionally biased region" description="Low complexity" evidence="2">
    <location>
        <begin position="826"/>
        <end position="835"/>
    </location>
</feature>
<feature type="compositionally biased region" description="Low complexity" evidence="2">
    <location>
        <begin position="888"/>
        <end position="901"/>
    </location>
</feature>
<dbReference type="PANTHER" id="PTHR28634">
    <property type="entry name" value="ZINC FINGER B-BOX DOMAIN-CONTAINING PROTEIN 1"/>
    <property type="match status" value="1"/>
</dbReference>
<reference evidence="4" key="1">
    <citation type="submission" date="2021-02" db="EMBL/GenBank/DDBJ databases">
        <authorList>
            <person name="Nowell W R."/>
        </authorList>
    </citation>
    <scope>NUCLEOTIDE SEQUENCE</scope>
</reference>
<feature type="region of interest" description="Disordered" evidence="2">
    <location>
        <begin position="1"/>
        <end position="30"/>
    </location>
</feature>
<evidence type="ECO:0000313" key="4">
    <source>
        <dbReference type="EMBL" id="CAF1148313.1"/>
    </source>
</evidence>
<dbReference type="AlphaFoldDB" id="A0A814SM52"/>
<proteinExistence type="predicted"/>
<name>A0A814SM52_9BILA</name>
<feature type="compositionally biased region" description="Basic and acidic residues" evidence="2">
    <location>
        <begin position="863"/>
        <end position="883"/>
    </location>
</feature>
<organism evidence="4 5">
    <name type="scientific">Rotaria sordida</name>
    <dbReference type="NCBI Taxonomy" id="392033"/>
    <lineage>
        <taxon>Eukaryota</taxon>
        <taxon>Metazoa</taxon>
        <taxon>Spiralia</taxon>
        <taxon>Gnathifera</taxon>
        <taxon>Rotifera</taxon>
        <taxon>Eurotatoria</taxon>
        <taxon>Bdelloidea</taxon>
        <taxon>Philodinida</taxon>
        <taxon>Philodinidae</taxon>
        <taxon>Rotaria</taxon>
    </lineage>
</organism>
<feature type="compositionally biased region" description="Polar residues" evidence="2">
    <location>
        <begin position="443"/>
        <end position="456"/>
    </location>
</feature>
<dbReference type="InterPro" id="IPR000315">
    <property type="entry name" value="Znf_B-box"/>
</dbReference>
<feature type="region of interest" description="Disordered" evidence="2">
    <location>
        <begin position="813"/>
        <end position="924"/>
    </location>
</feature>
<feature type="region of interest" description="Disordered" evidence="2">
    <location>
        <begin position="689"/>
        <end position="778"/>
    </location>
</feature>
<dbReference type="EMBL" id="CAJNOU010001086">
    <property type="protein sequence ID" value="CAF1148313.1"/>
    <property type="molecule type" value="Genomic_DNA"/>
</dbReference>
<keyword evidence="1" id="KW-0863">Zinc-finger</keyword>
<feature type="compositionally biased region" description="Low complexity" evidence="2">
    <location>
        <begin position="593"/>
        <end position="604"/>
    </location>
</feature>
<feature type="compositionally biased region" description="Basic residues" evidence="2">
    <location>
        <begin position="267"/>
        <end position="282"/>
    </location>
</feature>
<feature type="compositionally biased region" description="Basic and acidic residues" evidence="2">
    <location>
        <begin position="1020"/>
        <end position="1029"/>
    </location>
</feature>
<accession>A0A814SM52</accession>
<comment type="caution">
    <text evidence="4">The sequence shown here is derived from an EMBL/GenBank/DDBJ whole genome shotgun (WGS) entry which is preliminary data.</text>
</comment>
<feature type="region of interest" description="Disordered" evidence="2">
    <location>
        <begin position="562"/>
        <end position="653"/>
    </location>
</feature>
<dbReference type="Proteomes" id="UP000663889">
    <property type="component" value="Unassembled WGS sequence"/>
</dbReference>
<feature type="domain" description="B box-type" evidence="3">
    <location>
        <begin position="129"/>
        <end position="175"/>
    </location>
</feature>
<gene>
    <name evidence="4" type="ORF">SEV965_LOCUS18311</name>
</gene>
<keyword evidence="1" id="KW-0862">Zinc</keyword>
<feature type="compositionally biased region" description="Polar residues" evidence="2">
    <location>
        <begin position="14"/>
        <end position="26"/>
    </location>
</feature>
<protein>
    <recommendedName>
        <fullName evidence="3">B box-type domain-containing protein</fullName>
    </recommendedName>
</protein>
<keyword evidence="1" id="KW-0479">Metal-binding</keyword>
<feature type="compositionally biased region" description="Low complexity" evidence="2">
    <location>
        <begin position="711"/>
        <end position="728"/>
    </location>
</feature>